<keyword evidence="8 17" id="KW-0472">Membrane</keyword>
<dbReference type="RefSeq" id="WP_264321964.1">
    <property type="nucleotide sequence ID" value="NZ_JADEXN010000244.1"/>
</dbReference>
<feature type="non-terminal residue" evidence="18">
    <location>
        <position position="232"/>
    </location>
</feature>
<evidence type="ECO:0000256" key="2">
    <source>
        <dbReference type="ARBA" id="ARBA00022676"/>
    </source>
</evidence>
<dbReference type="Pfam" id="PF01098">
    <property type="entry name" value="FTSW_RODA_SPOVE"/>
    <property type="match status" value="1"/>
</dbReference>
<evidence type="ECO:0000256" key="16">
    <source>
        <dbReference type="ARBA" id="ARBA00049966"/>
    </source>
</evidence>
<dbReference type="GO" id="GO:0015648">
    <property type="term" value="F:lipid-linked peptidoglycan transporter activity"/>
    <property type="evidence" value="ECO:0007669"/>
    <property type="project" value="TreeGrafter"/>
</dbReference>
<keyword evidence="2" id="KW-0328">Glycosyltransferase</keyword>
<evidence type="ECO:0000256" key="12">
    <source>
        <dbReference type="ARBA" id="ARBA00041185"/>
    </source>
</evidence>
<sequence>MFANLRRLVPFFDAAVSDWAWEARVLSWLTGVWLVMGLIVLFSASYPTASLEHGDGMYYFKRQLIWAVVGSIGFWIVVRTPLTYLLGIARWFLLLIFILLGLILVPGVGTTVNGATRWISIGSIPIQPSELLKPFLILQAAKIFGRWNQLRVQHRFTWLGIWGLMLVLILLQPNLSTTGLCGMMLWLMALAAGLPYKMLGGTALSGALLAGISIAFKEYQRRRILSFLNPWA</sequence>
<evidence type="ECO:0000256" key="6">
    <source>
        <dbReference type="ARBA" id="ARBA00022984"/>
    </source>
</evidence>
<evidence type="ECO:0000256" key="8">
    <source>
        <dbReference type="ARBA" id="ARBA00023136"/>
    </source>
</evidence>
<dbReference type="AlphaFoldDB" id="A0A928Z9J6"/>
<keyword evidence="7 17" id="KW-1133">Transmembrane helix</keyword>
<proteinExistence type="inferred from homology"/>
<evidence type="ECO:0000256" key="17">
    <source>
        <dbReference type="SAM" id="Phobius"/>
    </source>
</evidence>
<gene>
    <name evidence="18" type="ORF">IQ235_13365</name>
</gene>
<reference evidence="18" key="1">
    <citation type="submission" date="2020-10" db="EMBL/GenBank/DDBJ databases">
        <authorList>
            <person name="Castelo-Branco R."/>
            <person name="Eusebio N."/>
            <person name="Adriana R."/>
            <person name="Vieira A."/>
            <person name="Brugerolle De Fraissinette N."/>
            <person name="Rezende De Castro R."/>
            <person name="Schneider M.P."/>
            <person name="Vasconcelos V."/>
            <person name="Leao P.N."/>
        </authorList>
    </citation>
    <scope>NUCLEOTIDE SEQUENCE</scope>
    <source>
        <strain evidence="18">LEGE 11467</strain>
    </source>
</reference>
<organism evidence="18 19">
    <name type="scientific">Zarconia navalis LEGE 11467</name>
    <dbReference type="NCBI Taxonomy" id="1828826"/>
    <lineage>
        <taxon>Bacteria</taxon>
        <taxon>Bacillati</taxon>
        <taxon>Cyanobacteriota</taxon>
        <taxon>Cyanophyceae</taxon>
        <taxon>Oscillatoriophycideae</taxon>
        <taxon>Oscillatoriales</taxon>
        <taxon>Oscillatoriales incertae sedis</taxon>
        <taxon>Zarconia</taxon>
        <taxon>Zarconia navalis</taxon>
    </lineage>
</organism>
<evidence type="ECO:0000256" key="7">
    <source>
        <dbReference type="ARBA" id="ARBA00022989"/>
    </source>
</evidence>
<feature type="transmembrane region" description="Helical" evidence="17">
    <location>
        <begin position="195"/>
        <end position="216"/>
    </location>
</feature>
<evidence type="ECO:0000256" key="13">
    <source>
        <dbReference type="ARBA" id="ARBA00041418"/>
    </source>
</evidence>
<comment type="similarity">
    <text evidence="11">Belongs to the SEDS family. FtsW subfamily.</text>
</comment>
<evidence type="ECO:0000256" key="9">
    <source>
        <dbReference type="ARBA" id="ARBA00032370"/>
    </source>
</evidence>
<dbReference type="EMBL" id="JADEXN010000244">
    <property type="protein sequence ID" value="MBE9041769.1"/>
    <property type="molecule type" value="Genomic_DNA"/>
</dbReference>
<dbReference type="GO" id="GO:0009252">
    <property type="term" value="P:peptidoglycan biosynthetic process"/>
    <property type="evidence" value="ECO:0007669"/>
    <property type="project" value="UniProtKB-KW"/>
</dbReference>
<feature type="transmembrane region" description="Helical" evidence="17">
    <location>
        <begin position="88"/>
        <end position="108"/>
    </location>
</feature>
<evidence type="ECO:0000313" key="18">
    <source>
        <dbReference type="EMBL" id="MBE9041769.1"/>
    </source>
</evidence>
<feature type="transmembrane region" description="Helical" evidence="17">
    <location>
        <begin position="25"/>
        <end position="44"/>
    </location>
</feature>
<evidence type="ECO:0000256" key="14">
    <source>
        <dbReference type="ARBA" id="ARBA00044770"/>
    </source>
</evidence>
<keyword evidence="6" id="KW-0573">Peptidoglycan synthesis</keyword>
<evidence type="ECO:0000256" key="11">
    <source>
        <dbReference type="ARBA" id="ARBA00038053"/>
    </source>
</evidence>
<feature type="transmembrane region" description="Helical" evidence="17">
    <location>
        <begin position="64"/>
        <end position="82"/>
    </location>
</feature>
<evidence type="ECO:0000256" key="10">
    <source>
        <dbReference type="ARBA" id="ARBA00033270"/>
    </source>
</evidence>
<dbReference type="GO" id="GO:0051301">
    <property type="term" value="P:cell division"/>
    <property type="evidence" value="ECO:0007669"/>
    <property type="project" value="InterPro"/>
</dbReference>
<keyword evidence="5" id="KW-0133">Cell shape</keyword>
<evidence type="ECO:0000256" key="4">
    <source>
        <dbReference type="ARBA" id="ARBA00022692"/>
    </source>
</evidence>
<evidence type="ECO:0000256" key="5">
    <source>
        <dbReference type="ARBA" id="ARBA00022960"/>
    </source>
</evidence>
<evidence type="ECO:0000256" key="15">
    <source>
        <dbReference type="ARBA" id="ARBA00049902"/>
    </source>
</evidence>
<dbReference type="PANTHER" id="PTHR30474">
    <property type="entry name" value="CELL CYCLE PROTEIN"/>
    <property type="match status" value="1"/>
</dbReference>
<comment type="function">
    <text evidence="16">Peptidoglycan polymerase that is essential for cell division.</text>
</comment>
<evidence type="ECO:0000256" key="1">
    <source>
        <dbReference type="ARBA" id="ARBA00004141"/>
    </source>
</evidence>
<evidence type="ECO:0000313" key="19">
    <source>
        <dbReference type="Proteomes" id="UP000621799"/>
    </source>
</evidence>
<dbReference type="GO" id="GO:0032153">
    <property type="term" value="C:cell division site"/>
    <property type="evidence" value="ECO:0007669"/>
    <property type="project" value="TreeGrafter"/>
</dbReference>
<keyword evidence="19" id="KW-1185">Reference proteome</keyword>
<keyword evidence="3" id="KW-0808">Transferase</keyword>
<feature type="transmembrane region" description="Helical" evidence="17">
    <location>
        <begin position="156"/>
        <end position="175"/>
    </location>
</feature>
<comment type="caution">
    <text evidence="18">The sequence shown here is derived from an EMBL/GenBank/DDBJ whole genome shotgun (WGS) entry which is preliminary data.</text>
</comment>
<keyword evidence="4 17" id="KW-0812">Transmembrane</keyword>
<dbReference type="Proteomes" id="UP000621799">
    <property type="component" value="Unassembled WGS sequence"/>
</dbReference>
<protein>
    <recommendedName>
        <fullName evidence="12">Probable peptidoglycan glycosyltransferase FtsW</fullName>
        <ecNumber evidence="14">2.4.99.28</ecNumber>
    </recommendedName>
    <alternativeName>
        <fullName evidence="13">Cell division protein FtsW</fullName>
    </alternativeName>
    <alternativeName>
        <fullName evidence="10">Cell wall polymerase</fullName>
    </alternativeName>
    <alternativeName>
        <fullName evidence="9">Peptidoglycan polymerase</fullName>
    </alternativeName>
</protein>
<dbReference type="EC" id="2.4.99.28" evidence="14"/>
<comment type="subcellular location">
    <subcellularLocation>
        <location evidence="1">Membrane</location>
        <topology evidence="1">Multi-pass membrane protein</topology>
    </subcellularLocation>
</comment>
<dbReference type="GO" id="GO:0008360">
    <property type="term" value="P:regulation of cell shape"/>
    <property type="evidence" value="ECO:0007669"/>
    <property type="project" value="UniProtKB-KW"/>
</dbReference>
<comment type="catalytic activity">
    <reaction evidence="15">
        <text>[GlcNAc-(1-&gt;4)-Mur2Ac(oyl-L-Ala-gamma-D-Glu-L-Lys-D-Ala-D-Ala)](n)-di-trans,octa-cis-undecaprenyl diphosphate + beta-D-GlcNAc-(1-&gt;4)-Mur2Ac(oyl-L-Ala-gamma-D-Glu-L-Lys-D-Ala-D-Ala)-di-trans,octa-cis-undecaprenyl diphosphate = [GlcNAc-(1-&gt;4)-Mur2Ac(oyl-L-Ala-gamma-D-Glu-L-Lys-D-Ala-D-Ala)](n+1)-di-trans,octa-cis-undecaprenyl diphosphate + di-trans,octa-cis-undecaprenyl diphosphate + H(+)</text>
        <dbReference type="Rhea" id="RHEA:23708"/>
        <dbReference type="Rhea" id="RHEA-COMP:9602"/>
        <dbReference type="Rhea" id="RHEA-COMP:9603"/>
        <dbReference type="ChEBI" id="CHEBI:15378"/>
        <dbReference type="ChEBI" id="CHEBI:58405"/>
        <dbReference type="ChEBI" id="CHEBI:60033"/>
        <dbReference type="ChEBI" id="CHEBI:78435"/>
        <dbReference type="EC" id="2.4.99.28"/>
    </reaction>
</comment>
<name>A0A928Z9J6_9CYAN</name>
<dbReference type="PANTHER" id="PTHR30474:SF2">
    <property type="entry name" value="PEPTIDOGLYCAN GLYCOSYLTRANSFERASE FTSW-RELATED"/>
    <property type="match status" value="1"/>
</dbReference>
<accession>A0A928Z9J6</accession>
<dbReference type="GO" id="GO:0008955">
    <property type="term" value="F:peptidoglycan glycosyltransferase activity"/>
    <property type="evidence" value="ECO:0007669"/>
    <property type="project" value="UniProtKB-EC"/>
</dbReference>
<dbReference type="InterPro" id="IPR001182">
    <property type="entry name" value="FtsW/RodA"/>
</dbReference>
<evidence type="ECO:0000256" key="3">
    <source>
        <dbReference type="ARBA" id="ARBA00022679"/>
    </source>
</evidence>
<dbReference type="GO" id="GO:0005886">
    <property type="term" value="C:plasma membrane"/>
    <property type="evidence" value="ECO:0007669"/>
    <property type="project" value="TreeGrafter"/>
</dbReference>